<proteinExistence type="predicted"/>
<dbReference type="PANTHER" id="PTHR34853:SF1">
    <property type="entry name" value="LIPASE 5"/>
    <property type="match status" value="1"/>
</dbReference>
<dbReference type="Pfam" id="PF03583">
    <property type="entry name" value="LIP"/>
    <property type="match status" value="1"/>
</dbReference>
<comment type="caution">
    <text evidence="1">The sequence shown here is derived from an EMBL/GenBank/DDBJ whole genome shotgun (WGS) entry which is preliminary data.</text>
</comment>
<dbReference type="AlphaFoldDB" id="A0A9Q0AIR7"/>
<evidence type="ECO:0008006" key="3">
    <source>
        <dbReference type="Google" id="ProtNLM"/>
    </source>
</evidence>
<dbReference type="Proteomes" id="UP000829685">
    <property type="component" value="Unassembled WGS sequence"/>
</dbReference>
<dbReference type="EMBL" id="JAFIMR010000050">
    <property type="protein sequence ID" value="KAI1855739.1"/>
    <property type="molecule type" value="Genomic_DNA"/>
</dbReference>
<gene>
    <name evidence="1" type="ORF">JX265_012184</name>
</gene>
<dbReference type="GO" id="GO:0004806">
    <property type="term" value="F:triacylglycerol lipase activity"/>
    <property type="evidence" value="ECO:0007669"/>
    <property type="project" value="InterPro"/>
</dbReference>
<organism evidence="1 2">
    <name type="scientific">Neoarthrinium moseri</name>
    <dbReference type="NCBI Taxonomy" id="1658444"/>
    <lineage>
        <taxon>Eukaryota</taxon>
        <taxon>Fungi</taxon>
        <taxon>Dikarya</taxon>
        <taxon>Ascomycota</taxon>
        <taxon>Pezizomycotina</taxon>
        <taxon>Sordariomycetes</taxon>
        <taxon>Xylariomycetidae</taxon>
        <taxon>Amphisphaeriales</taxon>
        <taxon>Apiosporaceae</taxon>
        <taxon>Neoarthrinium</taxon>
    </lineage>
</organism>
<dbReference type="SUPFAM" id="SSF53474">
    <property type="entry name" value="alpha/beta-Hydrolases"/>
    <property type="match status" value="1"/>
</dbReference>
<evidence type="ECO:0000313" key="1">
    <source>
        <dbReference type="EMBL" id="KAI1855739.1"/>
    </source>
</evidence>
<dbReference type="GO" id="GO:0016042">
    <property type="term" value="P:lipid catabolic process"/>
    <property type="evidence" value="ECO:0007669"/>
    <property type="project" value="InterPro"/>
</dbReference>
<dbReference type="InterPro" id="IPR029058">
    <property type="entry name" value="AB_hydrolase_fold"/>
</dbReference>
<dbReference type="OrthoDB" id="5382058at2759"/>
<reference evidence="1" key="1">
    <citation type="submission" date="2021-03" db="EMBL/GenBank/DDBJ databases">
        <title>Revisited historic fungal species revealed as producer of novel bioactive compounds through whole genome sequencing and comparative genomics.</title>
        <authorList>
            <person name="Vignolle G.A."/>
            <person name="Hochenegger N."/>
            <person name="Mach R.L."/>
            <person name="Mach-Aigner A.R."/>
            <person name="Javad Rahimi M."/>
            <person name="Salim K.A."/>
            <person name="Chan C.M."/>
            <person name="Lim L.B.L."/>
            <person name="Cai F."/>
            <person name="Druzhinina I.S."/>
            <person name="U'Ren J.M."/>
            <person name="Derntl C."/>
        </authorList>
    </citation>
    <scope>NUCLEOTIDE SEQUENCE</scope>
    <source>
        <strain evidence="1">TUCIM 5799</strain>
    </source>
</reference>
<dbReference type="InterPro" id="IPR005152">
    <property type="entry name" value="Lipase_secreted"/>
</dbReference>
<evidence type="ECO:0000313" key="2">
    <source>
        <dbReference type="Proteomes" id="UP000829685"/>
    </source>
</evidence>
<protein>
    <recommendedName>
        <fullName evidence="3">Secretory lipase</fullName>
    </recommendedName>
</protein>
<sequence length="488" mass="52821">MRSTNFAISLAFASCSFTQDVPLALVQNNTFNATHGIYNSQTARSRIAEANLSTGSSEAVLAALDFERSNWAGTSVRLDPFYTDLPANWTDAPAGSAIKIEQRTNTSLYTIAPTLAISRLVYTTKNLNGTTIPASAYVLWPWAPRRFDLAHNSGAAGLPLIAWAHGTSGWSGECGPSHVRSLWYQFMIFTAATQGYVVVAPDFAGLGLDHNSAGNLIPHQYLSSEAHGNDLLYAVQAAKQAWPALGSQYVVMGHSQGGGAAWGAARNGSDVDELRKGYLGSIAGSPWTSFGTSLRFQQSVSGLNSIVARIATGVASIFPSFSYSDWLTEKGVRAVELMQDLQGCQSVALELLSTSDLVREGWNQTWYVDAFDNLTTNIGKPVAGPLLVLQGNADSSVNATGTSAAVNTTCDVVPDAQIEYVEFEGVSHTPVMFAGQQVWLNWIADRFEGKEAPKGCQRRSYQPLLNIPSYQKDRNWFLEWNQYPYGVA</sequence>
<dbReference type="PANTHER" id="PTHR34853">
    <property type="match status" value="1"/>
</dbReference>
<keyword evidence="2" id="KW-1185">Reference proteome</keyword>
<name>A0A9Q0AIR7_9PEZI</name>
<accession>A0A9Q0AIR7</accession>
<dbReference type="PROSITE" id="PS51257">
    <property type="entry name" value="PROKAR_LIPOPROTEIN"/>
    <property type="match status" value="1"/>
</dbReference>
<dbReference type="Gene3D" id="3.40.50.1820">
    <property type="entry name" value="alpha/beta hydrolase"/>
    <property type="match status" value="2"/>
</dbReference>